<dbReference type="Proteomes" id="UP000032749">
    <property type="component" value="Chromosome"/>
</dbReference>
<dbReference type="EMBL" id="FO203512">
    <property type="protein sequence ID" value="CCK77966.1"/>
    <property type="molecule type" value="Genomic_DNA"/>
</dbReference>
<evidence type="ECO:0000256" key="2">
    <source>
        <dbReference type="ARBA" id="ARBA00023125"/>
    </source>
</evidence>
<dbReference type="Pfam" id="PF12167">
    <property type="entry name" value="Arm-DNA-bind_2"/>
    <property type="match status" value="1"/>
</dbReference>
<dbReference type="GO" id="GO:0003677">
    <property type="term" value="F:DNA binding"/>
    <property type="evidence" value="ECO:0007669"/>
    <property type="project" value="UniProtKB-UniRule"/>
</dbReference>
<dbReference type="InterPro" id="IPR002104">
    <property type="entry name" value="Integrase_catalytic"/>
</dbReference>
<dbReference type="GO" id="GO:0006310">
    <property type="term" value="P:DNA recombination"/>
    <property type="evidence" value="ECO:0007669"/>
    <property type="project" value="UniProtKB-KW"/>
</dbReference>
<keyword evidence="2 4" id="KW-0238">DNA-binding</keyword>
<dbReference type="Gene3D" id="1.10.443.10">
    <property type="entry name" value="Intergrase catalytic core"/>
    <property type="match status" value="1"/>
</dbReference>
<dbReference type="InterPro" id="IPR050090">
    <property type="entry name" value="Tyrosine_recombinase_XerCD"/>
</dbReference>
<dbReference type="PROSITE" id="PS51898">
    <property type="entry name" value="TYR_RECOMBINASE"/>
    <property type="match status" value="1"/>
</dbReference>
<sequence>MATITVRNDFLVLDFRYKNKRCREKTKFTDTPANRKKLKTICERLEAEIVLGTLDYASYFPKSKRAIEFADHDKHMQQTSATYPTYGEFYDTWYLENEVRWTKSSAKAVRHNVSRYSMPVFRDTPIDKISRSDLLAFRADLSKGRVGLHAIKNVTVNKIMSPMRQILDEAAYRFDYPSPFINIKTLKKQRTDVNPFSTEEVQMIIKNIRADYRSYVIARFFTGMRTNEINGLKWKFVDFKRRQILVREGWVLGETTYLKTDGSSRDIDMSQAVYDCLQEQLKITKGQTYVFSNNAGMPISLNNFAKRVWTPLLAFLGIEYRKPYETRHTAATLWLASGEAPEYIARQMGHTTTEMLFRVYSRYVPNLTRNDGSAFDKMISNSINPAIKGEQHD</sequence>
<dbReference type="OrthoDB" id="5391994at2"/>
<evidence type="ECO:0000256" key="3">
    <source>
        <dbReference type="ARBA" id="ARBA00023172"/>
    </source>
</evidence>
<evidence type="ECO:0000256" key="4">
    <source>
        <dbReference type="PROSITE-ProRule" id="PRU01248"/>
    </source>
</evidence>
<dbReference type="InterPro" id="IPR010998">
    <property type="entry name" value="Integrase_recombinase_N"/>
</dbReference>
<dbReference type="Gene3D" id="1.10.150.130">
    <property type="match status" value="1"/>
</dbReference>
<dbReference type="PANTHER" id="PTHR30349:SF36">
    <property type="entry name" value="PROPHAGE INTEGRASE INTR-RELATED"/>
    <property type="match status" value="1"/>
</dbReference>
<dbReference type="InterPro" id="IPR044068">
    <property type="entry name" value="CB"/>
</dbReference>
<keyword evidence="3" id="KW-0233">DNA recombination</keyword>
<proteinExistence type="predicted"/>
<dbReference type="Pfam" id="PF00589">
    <property type="entry name" value="Phage_integrase"/>
    <property type="match status" value="1"/>
</dbReference>
<dbReference type="PATRIC" id="fig|698738.3.peg.3944"/>
<reference evidence="7 8" key="1">
    <citation type="journal article" date="2013" name="Nat. Commun.">
        <title>Genome sequence and functional genomic analysis of the oil-degrading bacterium Oleispira antarctica.</title>
        <authorList>
            <person name="Kube M."/>
            <person name="Chernikova T.N."/>
            <person name="Al-Ramahi Y."/>
            <person name="Beloqui A."/>
            <person name="Lopez-Cortez N."/>
            <person name="Guazzaroni M.E."/>
            <person name="Heipieper H.J."/>
            <person name="Klages S."/>
            <person name="Kotsyurbenko O.R."/>
            <person name="Langer I."/>
            <person name="Nechitaylo T.Y."/>
            <person name="Lunsdorf H."/>
            <person name="Fernandez M."/>
            <person name="Juarez S."/>
            <person name="Ciordia S."/>
            <person name="Singer A."/>
            <person name="Kagan O."/>
            <person name="Egorova O."/>
            <person name="Petit P.A."/>
            <person name="Stogios P."/>
            <person name="Kim Y."/>
            <person name="Tchigvintsev A."/>
            <person name="Flick R."/>
            <person name="Denaro R."/>
            <person name="Genovese M."/>
            <person name="Albar J.P."/>
            <person name="Reva O.N."/>
            <person name="Martinez-Gomariz M."/>
            <person name="Tran H."/>
            <person name="Ferrer M."/>
            <person name="Savchenko A."/>
            <person name="Yakunin A.F."/>
            <person name="Yakimov M.M."/>
            <person name="Golyshina O.V."/>
            <person name="Reinhardt R."/>
            <person name="Golyshin P.N."/>
        </authorList>
    </citation>
    <scope>NUCLEOTIDE SEQUENCE [LARGE SCALE GENOMIC DNA]</scope>
</reference>
<gene>
    <name evidence="7" type="ORF">OLEAN_C37900</name>
</gene>
<dbReference type="PROSITE" id="PS51900">
    <property type="entry name" value="CB"/>
    <property type="match status" value="1"/>
</dbReference>
<dbReference type="SUPFAM" id="SSF56349">
    <property type="entry name" value="DNA breaking-rejoining enzymes"/>
    <property type="match status" value="1"/>
</dbReference>
<evidence type="ECO:0000259" key="5">
    <source>
        <dbReference type="PROSITE" id="PS51898"/>
    </source>
</evidence>
<dbReference type="InterPro" id="IPR011010">
    <property type="entry name" value="DNA_brk_join_enz"/>
</dbReference>
<name>R4YS03_OLEAN</name>
<feature type="domain" description="Tyr recombinase" evidence="5">
    <location>
        <begin position="191"/>
        <end position="373"/>
    </location>
</feature>
<dbReference type="PANTHER" id="PTHR30349">
    <property type="entry name" value="PHAGE INTEGRASE-RELATED"/>
    <property type="match status" value="1"/>
</dbReference>
<keyword evidence="1" id="KW-0229">DNA integration</keyword>
<dbReference type="InterPro" id="IPR013762">
    <property type="entry name" value="Integrase-like_cat_sf"/>
</dbReference>
<evidence type="ECO:0000313" key="8">
    <source>
        <dbReference type="Proteomes" id="UP000032749"/>
    </source>
</evidence>
<evidence type="ECO:0000259" key="6">
    <source>
        <dbReference type="PROSITE" id="PS51900"/>
    </source>
</evidence>
<dbReference type="KEGG" id="oai:OLEAN_C37900"/>
<feature type="domain" description="Core-binding (CB)" evidence="6">
    <location>
        <begin position="84"/>
        <end position="171"/>
    </location>
</feature>
<protein>
    <submittedName>
        <fullName evidence="7">Phage integrase</fullName>
    </submittedName>
</protein>
<organism evidence="7 8">
    <name type="scientific">Oleispira antarctica RB-8</name>
    <dbReference type="NCBI Taxonomy" id="698738"/>
    <lineage>
        <taxon>Bacteria</taxon>
        <taxon>Pseudomonadati</taxon>
        <taxon>Pseudomonadota</taxon>
        <taxon>Gammaproteobacteria</taxon>
        <taxon>Oceanospirillales</taxon>
        <taxon>Oceanospirillaceae</taxon>
        <taxon>Oleispira</taxon>
    </lineage>
</organism>
<dbReference type="AlphaFoldDB" id="R4YS03"/>
<evidence type="ECO:0000256" key="1">
    <source>
        <dbReference type="ARBA" id="ARBA00022908"/>
    </source>
</evidence>
<dbReference type="GO" id="GO:0015074">
    <property type="term" value="P:DNA integration"/>
    <property type="evidence" value="ECO:0007669"/>
    <property type="project" value="UniProtKB-KW"/>
</dbReference>
<accession>R4YS03</accession>
<dbReference type="HOGENOM" id="CLU_027562_8_2_6"/>
<dbReference type="STRING" id="698738.OLEAN_C37900"/>
<evidence type="ECO:0000313" key="7">
    <source>
        <dbReference type="EMBL" id="CCK77966.1"/>
    </source>
</evidence>
<keyword evidence="8" id="KW-1185">Reference proteome</keyword>
<dbReference type="CDD" id="cd01189">
    <property type="entry name" value="INT_ICEBs1_C_like"/>
    <property type="match status" value="1"/>
</dbReference>
<dbReference type="InterPro" id="IPR022000">
    <property type="entry name" value="Min27-like_integrase_DNA_bind"/>
</dbReference>